<gene>
    <name evidence="2" type="ORF">APZ42_023040</name>
</gene>
<keyword evidence="3" id="KW-1185">Reference proteome</keyword>
<dbReference type="AlphaFoldDB" id="A0A164V9M2"/>
<name>A0A164V9M2_9CRUS</name>
<evidence type="ECO:0000256" key="1">
    <source>
        <dbReference type="SAM" id="Phobius"/>
    </source>
</evidence>
<reference evidence="2 3" key="1">
    <citation type="submission" date="2016-03" db="EMBL/GenBank/DDBJ databases">
        <title>EvidentialGene: Evidence-directed Construction of Genes on Genomes.</title>
        <authorList>
            <person name="Gilbert D.G."/>
            <person name="Choi J.-H."/>
            <person name="Mockaitis K."/>
            <person name="Colbourne J."/>
            <person name="Pfrender M."/>
        </authorList>
    </citation>
    <scope>NUCLEOTIDE SEQUENCE [LARGE SCALE GENOMIC DNA]</scope>
    <source>
        <strain evidence="2 3">Xinb3</strain>
        <tissue evidence="2">Complete organism</tissue>
    </source>
</reference>
<keyword evidence="1" id="KW-0812">Transmembrane</keyword>
<keyword evidence="1" id="KW-0472">Membrane</keyword>
<dbReference type="EMBL" id="LRGB01001379">
    <property type="protein sequence ID" value="KZS12106.1"/>
    <property type="molecule type" value="Genomic_DNA"/>
</dbReference>
<accession>A0A164V9M2</accession>
<sequence length="87" mass="10376">MRGQFMSMINQHLENGGITPRCVSTLGSTADLYKTRGRPRPTPTFPERSCDWFDRKEHFPCRAFNPHSLTSFLNFYCIYIYFYLFFF</sequence>
<protein>
    <submittedName>
        <fullName evidence="2">Uncharacterized protein</fullName>
    </submittedName>
</protein>
<evidence type="ECO:0000313" key="3">
    <source>
        <dbReference type="Proteomes" id="UP000076858"/>
    </source>
</evidence>
<organism evidence="2 3">
    <name type="scientific">Daphnia magna</name>
    <dbReference type="NCBI Taxonomy" id="35525"/>
    <lineage>
        <taxon>Eukaryota</taxon>
        <taxon>Metazoa</taxon>
        <taxon>Ecdysozoa</taxon>
        <taxon>Arthropoda</taxon>
        <taxon>Crustacea</taxon>
        <taxon>Branchiopoda</taxon>
        <taxon>Diplostraca</taxon>
        <taxon>Cladocera</taxon>
        <taxon>Anomopoda</taxon>
        <taxon>Daphniidae</taxon>
        <taxon>Daphnia</taxon>
    </lineage>
</organism>
<keyword evidence="1" id="KW-1133">Transmembrane helix</keyword>
<proteinExistence type="predicted"/>
<evidence type="ECO:0000313" key="2">
    <source>
        <dbReference type="EMBL" id="KZS12106.1"/>
    </source>
</evidence>
<dbReference type="Proteomes" id="UP000076858">
    <property type="component" value="Unassembled WGS sequence"/>
</dbReference>
<comment type="caution">
    <text evidence="2">The sequence shown here is derived from an EMBL/GenBank/DDBJ whole genome shotgun (WGS) entry which is preliminary data.</text>
</comment>
<feature type="transmembrane region" description="Helical" evidence="1">
    <location>
        <begin position="69"/>
        <end position="86"/>
    </location>
</feature>